<feature type="signal peptide" evidence="1">
    <location>
        <begin position="1"/>
        <end position="24"/>
    </location>
</feature>
<dbReference type="Proteomes" id="UP000479756">
    <property type="component" value="Unassembled WGS sequence"/>
</dbReference>
<evidence type="ECO:0000313" key="2">
    <source>
        <dbReference type="EMBL" id="NEM91598.1"/>
    </source>
</evidence>
<dbReference type="RefSeq" id="WP_163473402.1">
    <property type="nucleotide sequence ID" value="NZ_JAAGWZ010000002.1"/>
</dbReference>
<gene>
    <name evidence="2" type="ORF">G3T37_09530</name>
</gene>
<feature type="chain" id="PRO_5028879151" description="META domain-containing protein" evidence="1">
    <location>
        <begin position="25"/>
        <end position="268"/>
    </location>
</feature>
<evidence type="ECO:0008006" key="4">
    <source>
        <dbReference type="Google" id="ProtNLM"/>
    </source>
</evidence>
<comment type="caution">
    <text evidence="2">The sequence shown here is derived from an EMBL/GenBank/DDBJ whole genome shotgun (WGS) entry which is preliminary data.</text>
</comment>
<dbReference type="AlphaFoldDB" id="A0A7C9TQW3"/>
<organism evidence="2 3">
    <name type="scientific">Galbitalea soli</name>
    <dbReference type="NCBI Taxonomy" id="1268042"/>
    <lineage>
        <taxon>Bacteria</taxon>
        <taxon>Bacillati</taxon>
        <taxon>Actinomycetota</taxon>
        <taxon>Actinomycetes</taxon>
        <taxon>Micrococcales</taxon>
        <taxon>Microbacteriaceae</taxon>
        <taxon>Galbitalea</taxon>
    </lineage>
</organism>
<dbReference type="PROSITE" id="PS51257">
    <property type="entry name" value="PROKAR_LIPOPROTEIN"/>
    <property type="match status" value="1"/>
</dbReference>
<sequence>MTPRRALAAVTAALLLALTGCAPASGHDAIIDPRLTGRWLLVGAHDDRGLLHLNGSYLSLDVGDAGAAHGTTPCEDYRARVTGGSGAVFLSVTQGHADCIEQGVATLNSRYFRALREVTVARRSGGDLELSSPSARLEFRRRTVAPLEPLMGVTWLLDQLPPQLPRLAGGSGVLHQVAVRFIAPDLLRISSPCSETLVLVTTVAGSSTVAVDGVLVDILQGEQCTPDQRNAAGAARDLLTNSFTVAVVRGVLVVSGLFGETRATFVRG</sequence>
<accession>A0A7C9TQW3</accession>
<evidence type="ECO:0000313" key="3">
    <source>
        <dbReference type="Proteomes" id="UP000479756"/>
    </source>
</evidence>
<reference evidence="2 3" key="1">
    <citation type="journal article" date="2014" name="Int. J. Syst. Evol. Microbiol.">
        <title>Description of Galbitalea soli gen. nov., sp. nov., and Frondihabitans sucicola sp. nov.</title>
        <authorList>
            <person name="Kim S.J."/>
            <person name="Lim J.M."/>
            <person name="Ahn J.H."/>
            <person name="Weon H.Y."/>
            <person name="Hamada M."/>
            <person name="Suzuki K."/>
            <person name="Ahn T.Y."/>
            <person name="Kwon S.W."/>
        </authorList>
    </citation>
    <scope>NUCLEOTIDE SEQUENCE [LARGE SCALE GENOMIC DNA]</scope>
    <source>
        <strain evidence="2 3">NBRC 108727</strain>
    </source>
</reference>
<protein>
    <recommendedName>
        <fullName evidence="4">META domain-containing protein</fullName>
    </recommendedName>
</protein>
<evidence type="ECO:0000256" key="1">
    <source>
        <dbReference type="SAM" id="SignalP"/>
    </source>
</evidence>
<keyword evidence="3" id="KW-1185">Reference proteome</keyword>
<name>A0A7C9TQW3_9MICO</name>
<proteinExistence type="predicted"/>
<keyword evidence="1" id="KW-0732">Signal</keyword>
<dbReference type="EMBL" id="JAAGWZ010000002">
    <property type="protein sequence ID" value="NEM91598.1"/>
    <property type="molecule type" value="Genomic_DNA"/>
</dbReference>